<evidence type="ECO:0000313" key="2">
    <source>
        <dbReference type="Proteomes" id="UP000252139"/>
    </source>
</evidence>
<keyword evidence="2" id="KW-1185">Reference proteome</keyword>
<name>A0A367INV7_RHIAZ</name>
<accession>A0A367INV7</accession>
<protein>
    <submittedName>
        <fullName evidence="1">Uncharacterized protein</fullName>
    </submittedName>
</protein>
<gene>
    <name evidence="1" type="ORF">CU097_001927</name>
</gene>
<organism evidence="1 2">
    <name type="scientific">Rhizopus azygosporus</name>
    <name type="common">Rhizopus microsporus var. azygosporus</name>
    <dbReference type="NCBI Taxonomy" id="86630"/>
    <lineage>
        <taxon>Eukaryota</taxon>
        <taxon>Fungi</taxon>
        <taxon>Fungi incertae sedis</taxon>
        <taxon>Mucoromycota</taxon>
        <taxon>Mucoromycotina</taxon>
        <taxon>Mucoromycetes</taxon>
        <taxon>Mucorales</taxon>
        <taxon>Mucorineae</taxon>
        <taxon>Rhizopodaceae</taxon>
        <taxon>Rhizopus</taxon>
    </lineage>
</organism>
<reference evidence="1 2" key="1">
    <citation type="journal article" date="2018" name="G3 (Bethesda)">
        <title>Phylogenetic and Phylogenomic Definition of Rhizopus Species.</title>
        <authorList>
            <person name="Gryganskyi A.P."/>
            <person name="Golan J."/>
            <person name="Dolatabadi S."/>
            <person name="Mondo S."/>
            <person name="Robb S."/>
            <person name="Idnurm A."/>
            <person name="Muszewska A."/>
            <person name="Steczkiewicz K."/>
            <person name="Masonjones S."/>
            <person name="Liao H.L."/>
            <person name="Gajdeczka M.T."/>
            <person name="Anike F."/>
            <person name="Vuek A."/>
            <person name="Anishchenko I.M."/>
            <person name="Voigt K."/>
            <person name="de Hoog G.S."/>
            <person name="Smith M.E."/>
            <person name="Heitman J."/>
            <person name="Vilgalys R."/>
            <person name="Stajich J.E."/>
        </authorList>
    </citation>
    <scope>NUCLEOTIDE SEQUENCE [LARGE SCALE GENOMIC DNA]</scope>
    <source>
        <strain evidence="1 2">CBS 357.93</strain>
    </source>
</reference>
<dbReference type="OrthoDB" id="5340906at2759"/>
<dbReference type="EMBL" id="PJQL01004540">
    <property type="protein sequence ID" value="RCH79374.1"/>
    <property type="molecule type" value="Genomic_DNA"/>
</dbReference>
<dbReference type="Proteomes" id="UP000252139">
    <property type="component" value="Unassembled WGS sequence"/>
</dbReference>
<evidence type="ECO:0000313" key="1">
    <source>
        <dbReference type="EMBL" id="RCH79374.1"/>
    </source>
</evidence>
<proteinExistence type="predicted"/>
<sequence>MTADRPVKYATRIIKSRRIHISNDISGFDSTILPAICSAWIAKEVVKKVQDVLHEPVECDNTEDSSWLDDYWDDGKINAIIPETSTSSDLRGGKKIKRT</sequence>
<comment type="caution">
    <text evidence="1">The sequence shown here is derived from an EMBL/GenBank/DDBJ whole genome shotgun (WGS) entry which is preliminary data.</text>
</comment>
<dbReference type="AlphaFoldDB" id="A0A367INV7"/>